<evidence type="ECO:0000313" key="1">
    <source>
        <dbReference type="EMBL" id="ACJ31181.1"/>
    </source>
</evidence>
<protein>
    <submittedName>
        <fullName evidence="1">Uncharacterized protein</fullName>
    </submittedName>
</protein>
<dbReference type="HOGENOM" id="CLU_3375981_0_0_6"/>
<dbReference type="EMBL" id="CP000472">
    <property type="protein sequence ID" value="ACJ31181.1"/>
    <property type="molecule type" value="Genomic_DNA"/>
</dbReference>
<sequence>MIVAQLATTCALMLIDDGLSQLGKYVKGTHLSAL</sequence>
<organism evidence="1 2">
    <name type="scientific">Shewanella piezotolerans (strain WP3 / JCM 13877)</name>
    <dbReference type="NCBI Taxonomy" id="225849"/>
    <lineage>
        <taxon>Bacteria</taxon>
        <taxon>Pseudomonadati</taxon>
        <taxon>Pseudomonadota</taxon>
        <taxon>Gammaproteobacteria</taxon>
        <taxon>Alteromonadales</taxon>
        <taxon>Shewanellaceae</taxon>
        <taxon>Shewanella</taxon>
    </lineage>
</organism>
<accession>B8CUI9</accession>
<gene>
    <name evidence="1" type="ordered locus">swp_4538</name>
</gene>
<dbReference type="Proteomes" id="UP000000753">
    <property type="component" value="Chromosome"/>
</dbReference>
<dbReference type="KEGG" id="swp:swp_4538"/>
<keyword evidence="2" id="KW-1185">Reference proteome</keyword>
<proteinExistence type="predicted"/>
<evidence type="ECO:0000313" key="2">
    <source>
        <dbReference type="Proteomes" id="UP000000753"/>
    </source>
</evidence>
<name>B8CUI9_SHEPW</name>
<reference evidence="1 2" key="1">
    <citation type="journal article" date="2008" name="PLoS ONE">
        <title>Environmental adaptation: genomic analysis of the piezotolerant and psychrotolerant deep-sea iron reducing bacterium Shewanella piezotolerans WP3.</title>
        <authorList>
            <person name="Wang F."/>
            <person name="Wang J."/>
            <person name="Jian H."/>
            <person name="Zhang B."/>
            <person name="Li S."/>
            <person name="Wang F."/>
            <person name="Zeng X."/>
            <person name="Gao L."/>
            <person name="Bartlett D.H."/>
            <person name="Yu J."/>
            <person name="Hu S."/>
            <person name="Xiao X."/>
        </authorList>
    </citation>
    <scope>NUCLEOTIDE SEQUENCE [LARGE SCALE GENOMIC DNA]</scope>
    <source>
        <strain evidence="2">WP3 / JCM 13877</strain>
    </source>
</reference>
<dbReference type="AlphaFoldDB" id="B8CUI9"/>